<dbReference type="InterPro" id="IPR026590">
    <property type="entry name" value="Ssirtuin_cat_dom"/>
</dbReference>
<comment type="caution">
    <text evidence="3">The sequence shown here is derived from an EMBL/GenBank/DDBJ whole genome shotgun (WGS) entry which is preliminary data.</text>
</comment>
<sequence>MADSPRNAPNVDSAAVADFYDALKRSQRVIAVIGAGLSGSSGLVAFRRASGPWEDQDVTQVASAAAHYALPELALRVPDFVALTQNADNLSPRVGHLSDQLRDLRGNLFTLSCFAEAGCNYVERANFDECLMPALSPSKDERIIIGGIDTNNKHKPSPLLLASIVRKSAQSFGDKYQGNAPTIQDLAVLKPPRGSTTAAVAAVWLSSGLAKEDSPHCLKCKKSSLRPGSSGSASPYTSTRDED</sequence>
<organism evidence="3 4">
    <name type="scientific">Colletotrichum incanum</name>
    <name type="common">Soybean anthracnose fungus</name>
    <dbReference type="NCBI Taxonomy" id="1573173"/>
    <lineage>
        <taxon>Eukaryota</taxon>
        <taxon>Fungi</taxon>
        <taxon>Dikarya</taxon>
        <taxon>Ascomycota</taxon>
        <taxon>Pezizomycotina</taxon>
        <taxon>Sordariomycetes</taxon>
        <taxon>Hypocreomycetidae</taxon>
        <taxon>Glomerellales</taxon>
        <taxon>Glomerellaceae</taxon>
        <taxon>Colletotrichum</taxon>
        <taxon>Colletotrichum spaethianum species complex</taxon>
    </lineage>
</organism>
<dbReference type="OrthoDB" id="424302at2759"/>
<proteinExistence type="predicted"/>
<dbReference type="GO" id="GO:0046872">
    <property type="term" value="F:metal ion binding"/>
    <property type="evidence" value="ECO:0007669"/>
    <property type="project" value="UniProtKB-KW"/>
</dbReference>
<feature type="region of interest" description="Disordered" evidence="2">
    <location>
        <begin position="220"/>
        <end position="243"/>
    </location>
</feature>
<dbReference type="InterPro" id="IPR029035">
    <property type="entry name" value="DHS-like_NAD/FAD-binding_dom"/>
</dbReference>
<dbReference type="PROSITE" id="PS50305">
    <property type="entry name" value="SIRTUIN"/>
    <property type="match status" value="1"/>
</dbReference>
<dbReference type="GO" id="GO:0017136">
    <property type="term" value="F:histone deacetylase activity, NAD-dependent"/>
    <property type="evidence" value="ECO:0007669"/>
    <property type="project" value="TreeGrafter"/>
</dbReference>
<dbReference type="PANTHER" id="PTHR11085:SF10">
    <property type="entry name" value="NAD-DEPENDENT PROTEIN DEACYLASE SIRTUIN-5, MITOCHONDRIAL-RELATED"/>
    <property type="match status" value="1"/>
</dbReference>
<dbReference type="AlphaFoldDB" id="A0A166Z2M5"/>
<feature type="binding site" evidence="1">
    <location>
        <position position="113"/>
    </location>
    <ligand>
        <name>Zn(2+)</name>
        <dbReference type="ChEBI" id="CHEBI:29105"/>
    </ligand>
</feature>
<evidence type="ECO:0000256" key="2">
    <source>
        <dbReference type="SAM" id="MobiDB-lite"/>
    </source>
</evidence>
<feature type="compositionally biased region" description="Low complexity" evidence="2">
    <location>
        <begin position="225"/>
        <end position="235"/>
    </location>
</feature>
<dbReference type="STRING" id="1573173.A0A166Z2M5"/>
<dbReference type="SUPFAM" id="SSF52467">
    <property type="entry name" value="DHS-like NAD/FAD-binding domain"/>
    <property type="match status" value="1"/>
</dbReference>
<protein>
    <submittedName>
        <fullName evidence="3">Nad-dependent deacetylase sirtuin-5</fullName>
    </submittedName>
</protein>
<keyword evidence="1" id="KW-0479">Metal-binding</keyword>
<keyword evidence="1" id="KW-0862">Zinc</keyword>
<dbReference type="EMBL" id="LFIW01002228">
    <property type="protein sequence ID" value="KZL78356.1"/>
    <property type="molecule type" value="Genomic_DNA"/>
</dbReference>
<name>A0A166Z2M5_COLIC</name>
<keyword evidence="4" id="KW-1185">Reference proteome</keyword>
<feature type="binding site" evidence="1">
    <location>
        <position position="217"/>
    </location>
    <ligand>
        <name>Zn(2+)</name>
        <dbReference type="ChEBI" id="CHEBI:29105"/>
    </ligand>
</feature>
<accession>A0A166Z2M5</accession>
<evidence type="ECO:0000313" key="3">
    <source>
        <dbReference type="EMBL" id="KZL78356.1"/>
    </source>
</evidence>
<reference evidence="3 4" key="1">
    <citation type="submission" date="2015-06" db="EMBL/GenBank/DDBJ databases">
        <title>Survival trade-offs in plant roots during colonization by closely related pathogenic and mutualistic fungi.</title>
        <authorList>
            <person name="Hacquard S."/>
            <person name="Kracher B."/>
            <person name="Hiruma K."/>
            <person name="Weinman A."/>
            <person name="Muench P."/>
            <person name="Garrido Oter R."/>
            <person name="Ver Loren van Themaat E."/>
            <person name="Dallerey J.-F."/>
            <person name="Damm U."/>
            <person name="Henrissat B."/>
            <person name="Lespinet O."/>
            <person name="Thon M."/>
            <person name="Kemen E."/>
            <person name="McHardy A.C."/>
            <person name="Schulze-Lefert P."/>
            <person name="O'Connell R.J."/>
        </authorList>
    </citation>
    <scope>NUCLEOTIDE SEQUENCE [LARGE SCALE GENOMIC DNA]</scope>
    <source>
        <strain evidence="3 4">MAFF 238704</strain>
    </source>
</reference>
<comment type="caution">
    <text evidence="1">Lacks conserved residue(s) required for the propagation of feature annotation.</text>
</comment>
<dbReference type="GO" id="GO:0070403">
    <property type="term" value="F:NAD+ binding"/>
    <property type="evidence" value="ECO:0007669"/>
    <property type="project" value="TreeGrafter"/>
</dbReference>
<dbReference type="Proteomes" id="UP000076584">
    <property type="component" value="Unassembled WGS sequence"/>
</dbReference>
<dbReference type="InterPro" id="IPR050134">
    <property type="entry name" value="NAD-dep_sirtuin_deacylases"/>
</dbReference>
<evidence type="ECO:0000313" key="4">
    <source>
        <dbReference type="Proteomes" id="UP000076584"/>
    </source>
</evidence>
<dbReference type="PANTHER" id="PTHR11085">
    <property type="entry name" value="NAD-DEPENDENT PROTEIN DEACYLASE SIRTUIN-5, MITOCHONDRIAL-RELATED"/>
    <property type="match status" value="1"/>
</dbReference>
<dbReference type="Gene3D" id="3.40.50.1220">
    <property type="entry name" value="TPP-binding domain"/>
    <property type="match status" value="1"/>
</dbReference>
<dbReference type="GO" id="GO:0005634">
    <property type="term" value="C:nucleus"/>
    <property type="evidence" value="ECO:0007669"/>
    <property type="project" value="TreeGrafter"/>
</dbReference>
<feature type="binding site" evidence="1">
    <location>
        <position position="220"/>
    </location>
    <ligand>
        <name>Zn(2+)</name>
        <dbReference type="ChEBI" id="CHEBI:29105"/>
    </ligand>
</feature>
<feature type="binding site" evidence="1">
    <location>
        <position position="119"/>
    </location>
    <ligand>
        <name>Zn(2+)</name>
        <dbReference type="ChEBI" id="CHEBI:29105"/>
    </ligand>
</feature>
<evidence type="ECO:0000256" key="1">
    <source>
        <dbReference type="PROSITE-ProRule" id="PRU00236"/>
    </source>
</evidence>
<gene>
    <name evidence="3" type="ORF">CI238_03505</name>
</gene>